<name>A0A2N0YWM5_9BACI</name>
<proteinExistence type="predicted"/>
<feature type="domain" description="CAP-associated" evidence="2">
    <location>
        <begin position="100"/>
        <end position="234"/>
    </location>
</feature>
<dbReference type="OrthoDB" id="9783944at2"/>
<accession>A0A2N0YWM5</accession>
<dbReference type="Proteomes" id="UP000233375">
    <property type="component" value="Unassembled WGS sequence"/>
</dbReference>
<dbReference type="InterPro" id="IPR029410">
    <property type="entry name" value="CAP_assoc"/>
</dbReference>
<organism evidence="3 4">
    <name type="scientific">Niallia nealsonii</name>
    <dbReference type="NCBI Taxonomy" id="115979"/>
    <lineage>
        <taxon>Bacteria</taxon>
        <taxon>Bacillati</taxon>
        <taxon>Bacillota</taxon>
        <taxon>Bacilli</taxon>
        <taxon>Bacillales</taxon>
        <taxon>Bacillaceae</taxon>
        <taxon>Niallia</taxon>
    </lineage>
</organism>
<dbReference type="GO" id="GO:0008233">
    <property type="term" value="F:peptidase activity"/>
    <property type="evidence" value="ECO:0007669"/>
    <property type="project" value="UniProtKB-KW"/>
</dbReference>
<evidence type="ECO:0000313" key="4">
    <source>
        <dbReference type="Proteomes" id="UP000233375"/>
    </source>
</evidence>
<dbReference type="PANTHER" id="PTHR31157:SF1">
    <property type="entry name" value="SCP DOMAIN-CONTAINING PROTEIN"/>
    <property type="match status" value="1"/>
</dbReference>
<dbReference type="InterPro" id="IPR035940">
    <property type="entry name" value="CAP_sf"/>
</dbReference>
<dbReference type="SUPFAM" id="SSF55797">
    <property type="entry name" value="PR-1-like"/>
    <property type="match status" value="1"/>
</dbReference>
<dbReference type="EMBL" id="PISE01000067">
    <property type="protein sequence ID" value="PKG21655.1"/>
    <property type="molecule type" value="Genomic_DNA"/>
</dbReference>
<gene>
    <name evidence="3" type="ORF">CWS01_21370</name>
</gene>
<comment type="caution">
    <text evidence="3">The sequence shown here is derived from an EMBL/GenBank/DDBJ whole genome shotgun (WGS) entry which is preliminary data.</text>
</comment>
<evidence type="ECO:0000259" key="1">
    <source>
        <dbReference type="Pfam" id="PF00188"/>
    </source>
</evidence>
<dbReference type="InterPro" id="IPR014044">
    <property type="entry name" value="CAP_dom"/>
</dbReference>
<dbReference type="GO" id="GO:0006508">
    <property type="term" value="P:proteolysis"/>
    <property type="evidence" value="ECO:0007669"/>
    <property type="project" value="UniProtKB-KW"/>
</dbReference>
<feature type="domain" description="SCP" evidence="1">
    <location>
        <begin position="255"/>
        <end position="367"/>
    </location>
</feature>
<reference evidence="3 4" key="1">
    <citation type="journal article" date="2003" name="Int. J. Syst. Evol. Microbiol.">
        <title>Bacillus nealsonii sp. nov., isolated from a spacecraft-assembly facility, whose spores are gamma-radiation resistant.</title>
        <authorList>
            <person name="Venkateswaran K."/>
            <person name="Kempf M."/>
            <person name="Chen F."/>
            <person name="Satomi M."/>
            <person name="Nicholson W."/>
            <person name="Kern R."/>
        </authorList>
    </citation>
    <scope>NUCLEOTIDE SEQUENCE [LARGE SCALE GENOMIC DNA]</scope>
    <source>
        <strain evidence="3 4">FO-92</strain>
    </source>
</reference>
<dbReference type="Gene3D" id="3.40.33.10">
    <property type="entry name" value="CAP"/>
    <property type="match status" value="1"/>
</dbReference>
<evidence type="ECO:0000259" key="2">
    <source>
        <dbReference type="Pfam" id="PF14504"/>
    </source>
</evidence>
<protein>
    <submittedName>
        <fullName evidence="3">Serine protease</fullName>
    </submittedName>
</protein>
<keyword evidence="3" id="KW-0378">Hydrolase</keyword>
<dbReference type="Pfam" id="PF00188">
    <property type="entry name" value="CAP"/>
    <property type="match status" value="1"/>
</dbReference>
<keyword evidence="3" id="KW-0645">Protease</keyword>
<dbReference type="Pfam" id="PF14504">
    <property type="entry name" value="CAP_assoc_N"/>
    <property type="match status" value="1"/>
</dbReference>
<sequence>MIKLIFICLISFVGYHFIQDKLKTDSLPSTLETAASEVNTDSFAAFFTKINIEFEKIKDLFQKSQDLLPDWQVNESSEKLEKPALDEPTREPFSIYNVQIGDQKQDVEKQLGKAKRASFNEYGTKWYTYHQNYQNFVMISYDDSNKVSGLYTNQDLIAAKNGIQKGTTKETVLNTLGKPLTQLEKGFVFYKLPSDRDYEMFQLDDQYITVFFDKHEDNTVTAMQIIDESLEKNRSDFYTKSTNNLKQGFEYQLFDLTNASRVNNGLTILKWDDRVKDTARKHSLDMAEHNYFSHTNLEGQSPFDRMLEMGIRYTMAGENLAYGQYSSIFAHEGLMNSLGHRENILQKDFRYLGVGVAFNTQSQPYYTENFITK</sequence>
<dbReference type="CDD" id="cd05379">
    <property type="entry name" value="CAP_bacterial"/>
    <property type="match status" value="1"/>
</dbReference>
<keyword evidence="4" id="KW-1185">Reference proteome</keyword>
<dbReference type="PANTHER" id="PTHR31157">
    <property type="entry name" value="SCP DOMAIN-CONTAINING PROTEIN"/>
    <property type="match status" value="1"/>
</dbReference>
<dbReference type="AlphaFoldDB" id="A0A2N0YWM5"/>
<evidence type="ECO:0000313" key="3">
    <source>
        <dbReference type="EMBL" id="PKG21655.1"/>
    </source>
</evidence>